<gene>
    <name evidence="1" type="ORF">RHGRI_014358</name>
</gene>
<reference evidence="1" key="1">
    <citation type="submission" date="2020-08" db="EMBL/GenBank/DDBJ databases">
        <title>Plant Genome Project.</title>
        <authorList>
            <person name="Zhang R.-G."/>
        </authorList>
    </citation>
    <scope>NUCLEOTIDE SEQUENCE</scope>
    <source>
        <strain evidence="1">WSP0</strain>
        <tissue evidence="1">Leaf</tissue>
    </source>
</reference>
<organism evidence="1 2">
    <name type="scientific">Rhododendron griersonianum</name>
    <dbReference type="NCBI Taxonomy" id="479676"/>
    <lineage>
        <taxon>Eukaryota</taxon>
        <taxon>Viridiplantae</taxon>
        <taxon>Streptophyta</taxon>
        <taxon>Embryophyta</taxon>
        <taxon>Tracheophyta</taxon>
        <taxon>Spermatophyta</taxon>
        <taxon>Magnoliopsida</taxon>
        <taxon>eudicotyledons</taxon>
        <taxon>Gunneridae</taxon>
        <taxon>Pentapetalae</taxon>
        <taxon>asterids</taxon>
        <taxon>Ericales</taxon>
        <taxon>Ericaceae</taxon>
        <taxon>Ericoideae</taxon>
        <taxon>Rhodoreae</taxon>
        <taxon>Rhododendron</taxon>
    </lineage>
</organism>
<accession>A0AAV6K927</accession>
<dbReference type="EMBL" id="JACTNZ010000005">
    <property type="protein sequence ID" value="KAG5548955.1"/>
    <property type="molecule type" value="Genomic_DNA"/>
</dbReference>
<keyword evidence="2" id="KW-1185">Reference proteome</keyword>
<evidence type="ECO:0000313" key="2">
    <source>
        <dbReference type="Proteomes" id="UP000823749"/>
    </source>
</evidence>
<name>A0AAV6K927_9ERIC</name>
<evidence type="ECO:0000313" key="1">
    <source>
        <dbReference type="EMBL" id="KAG5548955.1"/>
    </source>
</evidence>
<proteinExistence type="predicted"/>
<sequence>MGSVGSWVRLRETVARKRHGSIPSICEFGFGEPRHEGGTEGFRRFVSLASGNRGMKEARKGSVDLWVRLRETEARMRHRRVPLVREIGFGKPRHEGDTKGFRRFMSLA</sequence>
<protein>
    <submittedName>
        <fullName evidence="1">Uncharacterized protein</fullName>
    </submittedName>
</protein>
<comment type="caution">
    <text evidence="1">The sequence shown here is derived from an EMBL/GenBank/DDBJ whole genome shotgun (WGS) entry which is preliminary data.</text>
</comment>
<dbReference type="AlphaFoldDB" id="A0AAV6K927"/>
<dbReference type="Proteomes" id="UP000823749">
    <property type="component" value="Chromosome 5"/>
</dbReference>